<feature type="region of interest" description="Disordered" evidence="6">
    <location>
        <begin position="392"/>
        <end position="427"/>
    </location>
</feature>
<keyword evidence="3 5" id="KW-0862">Zinc</keyword>
<feature type="domain" description="C3H1-type" evidence="7">
    <location>
        <begin position="288"/>
        <end position="316"/>
    </location>
</feature>
<evidence type="ECO:0000256" key="5">
    <source>
        <dbReference type="PROSITE-ProRule" id="PRU00723"/>
    </source>
</evidence>
<feature type="domain" description="C3H1-type" evidence="7">
    <location>
        <begin position="86"/>
        <end position="114"/>
    </location>
</feature>
<dbReference type="OrthoDB" id="411372at2759"/>
<dbReference type="Pfam" id="PF00642">
    <property type="entry name" value="zf-CCCH"/>
    <property type="match status" value="5"/>
</dbReference>
<dbReference type="Gene3D" id="2.30.30.1190">
    <property type="match status" value="1"/>
</dbReference>
<comment type="caution">
    <text evidence="8">The sequence shown here is derived from an EMBL/GenBank/DDBJ whole genome shotgun (WGS) entry which is preliminary data.</text>
</comment>
<dbReference type="Gene3D" id="4.10.1000.10">
    <property type="entry name" value="Zinc finger, CCCH-type"/>
    <property type="match status" value="2"/>
</dbReference>
<dbReference type="InterPro" id="IPR050974">
    <property type="entry name" value="Plant_ZF_CCCH"/>
</dbReference>
<dbReference type="InterPro" id="IPR036855">
    <property type="entry name" value="Znf_CCCH_sf"/>
</dbReference>
<dbReference type="GO" id="GO:0003729">
    <property type="term" value="F:mRNA binding"/>
    <property type="evidence" value="ECO:0007669"/>
    <property type="project" value="UniProtKB-ARBA"/>
</dbReference>
<feature type="zinc finger region" description="C3H1-type" evidence="5">
    <location>
        <begin position="334"/>
        <end position="362"/>
    </location>
</feature>
<dbReference type="SUPFAM" id="SSF90229">
    <property type="entry name" value="CCCH zinc finger"/>
    <property type="match status" value="4"/>
</dbReference>
<evidence type="ECO:0000313" key="8">
    <source>
        <dbReference type="EMBL" id="KAD4178638.1"/>
    </source>
</evidence>
<feature type="domain" description="C3H1-type" evidence="7">
    <location>
        <begin position="40"/>
        <end position="68"/>
    </location>
</feature>
<keyword evidence="4" id="KW-0238">DNA-binding</keyword>
<evidence type="ECO:0000256" key="3">
    <source>
        <dbReference type="ARBA" id="ARBA00022833"/>
    </source>
</evidence>
<evidence type="ECO:0000256" key="6">
    <source>
        <dbReference type="SAM" id="MobiDB-lite"/>
    </source>
</evidence>
<dbReference type="InterPro" id="IPR000571">
    <property type="entry name" value="Znf_CCCH"/>
</dbReference>
<protein>
    <recommendedName>
        <fullName evidence="7">C3H1-type domain-containing protein</fullName>
    </recommendedName>
</protein>
<dbReference type="GO" id="GO:0008270">
    <property type="term" value="F:zinc ion binding"/>
    <property type="evidence" value="ECO:0007669"/>
    <property type="project" value="UniProtKB-KW"/>
</dbReference>
<keyword evidence="1 5" id="KW-0479">Metal-binding</keyword>
<organism evidence="8 9">
    <name type="scientific">Mikania micrantha</name>
    <name type="common">bitter vine</name>
    <dbReference type="NCBI Taxonomy" id="192012"/>
    <lineage>
        <taxon>Eukaryota</taxon>
        <taxon>Viridiplantae</taxon>
        <taxon>Streptophyta</taxon>
        <taxon>Embryophyta</taxon>
        <taxon>Tracheophyta</taxon>
        <taxon>Spermatophyta</taxon>
        <taxon>Magnoliopsida</taxon>
        <taxon>eudicotyledons</taxon>
        <taxon>Gunneridae</taxon>
        <taxon>Pentapetalae</taxon>
        <taxon>asterids</taxon>
        <taxon>campanulids</taxon>
        <taxon>Asterales</taxon>
        <taxon>Asteraceae</taxon>
        <taxon>Asteroideae</taxon>
        <taxon>Heliantheae alliance</taxon>
        <taxon>Eupatorieae</taxon>
        <taxon>Mikania</taxon>
    </lineage>
</organism>
<dbReference type="Proteomes" id="UP000326396">
    <property type="component" value="Linkage Group LG4"/>
</dbReference>
<sequence length="806" mass="88532">MEMHQSDGVAEWSSSGDQIGLEEPMWQLGLGDEPDSYPERPDEADCIYYLRTGFCGYGSRCRFNHPRDRGLVAGAQRGGGGGYPERIGQPVCQYYMRTGLCKFGASCKYHHPIQGIGSSTTIALNVSGYPLRPGEKECSYYVKTGLCKFGVTCKFHHPQPAGMIPPPPQPLSGGPLSAMPTAMYPNVQSPSVLSSQPYGLLASNWPVTGAPFVSGPYLPGTYGPMLTPPGMISFPGWNTYQAPVHPVASPNTQPIFGGGPTYTMTQLSPSAHSYSLTKSQNEHPFPQRPGEPECQFYMMTGDCKFGSSCRNHHPLEWTVPNTNFGLSPMGLPLRPGAPLCSHYAQNGVCKFGPSCKFDHPMGTLSYSPSASSLADMPVAPYPVGSYIGTLAPSSSSSELRPELTSTTMAPGGSIGSSLSQRSKEGGGYDEMITVGGDEKVTDVEERSLAKNTTINGVGSHTFIILVNLSNYIATYLNEIACASPEILATTQVFWRHYGFSFPSEAQIIDDSINFLQLSESMAKTHNQEFEKTLKDHELSLIRLESVAEKNNAKLSGLKAFSKEMKLQTDEIIKNLQILNNGRERSTHSDNAHSDSEDSRLTRSHNRFSKVEFPKFDDMDVEGWLYKCEHFFTIDETLERLKLRYATVHLEGRALQFASRLIEDAMGALKALNQTGSLDDYCDEFDLLLNKVSIPEEYAISLFLEGLKPEIRCYLKLFKPPTLRDSYSLARLQNQAIITMDKSKSSNVTKTNSNNHSNFNFNSNVKPSFTQSALKNSAKLPLLPAPIKANPINSFKPSGNKRTAMLS</sequence>
<dbReference type="EMBL" id="SZYD01000014">
    <property type="protein sequence ID" value="KAD4178638.1"/>
    <property type="molecule type" value="Genomic_DNA"/>
</dbReference>
<evidence type="ECO:0000259" key="7">
    <source>
        <dbReference type="PROSITE" id="PS50103"/>
    </source>
</evidence>
<feature type="zinc finger region" description="C3H1-type" evidence="5">
    <location>
        <begin position="86"/>
        <end position="114"/>
    </location>
</feature>
<keyword evidence="2 5" id="KW-0863">Zinc-finger</keyword>
<feature type="domain" description="C3H1-type" evidence="7">
    <location>
        <begin position="132"/>
        <end position="160"/>
    </location>
</feature>
<dbReference type="GO" id="GO:0003677">
    <property type="term" value="F:DNA binding"/>
    <property type="evidence" value="ECO:0007669"/>
    <property type="project" value="UniProtKB-KW"/>
</dbReference>
<gene>
    <name evidence="8" type="ORF">E3N88_27229</name>
</gene>
<accession>A0A5N6MW83</accession>
<evidence type="ECO:0000313" key="9">
    <source>
        <dbReference type="Proteomes" id="UP000326396"/>
    </source>
</evidence>
<feature type="zinc finger region" description="C3H1-type" evidence="5">
    <location>
        <begin position="288"/>
        <end position="316"/>
    </location>
</feature>
<feature type="zinc finger region" description="C3H1-type" evidence="5">
    <location>
        <begin position="132"/>
        <end position="160"/>
    </location>
</feature>
<keyword evidence="9" id="KW-1185">Reference proteome</keyword>
<feature type="domain" description="C3H1-type" evidence="7">
    <location>
        <begin position="334"/>
        <end position="362"/>
    </location>
</feature>
<dbReference type="SMART" id="SM00356">
    <property type="entry name" value="ZnF_C3H1"/>
    <property type="match status" value="5"/>
</dbReference>
<dbReference type="AlphaFoldDB" id="A0A5N6MW83"/>
<reference evidence="8 9" key="1">
    <citation type="submission" date="2019-05" db="EMBL/GenBank/DDBJ databases">
        <title>Mikania micrantha, genome provides insights into the molecular mechanism of rapid growth.</title>
        <authorList>
            <person name="Liu B."/>
        </authorList>
    </citation>
    <scope>NUCLEOTIDE SEQUENCE [LARGE SCALE GENOMIC DNA]</scope>
    <source>
        <strain evidence="8">NLD-2019</strain>
        <tissue evidence="8">Leaf</tissue>
    </source>
</reference>
<dbReference type="PROSITE" id="PS50103">
    <property type="entry name" value="ZF_C3H1"/>
    <property type="match status" value="5"/>
</dbReference>
<evidence type="ECO:0000256" key="2">
    <source>
        <dbReference type="ARBA" id="ARBA00022771"/>
    </source>
</evidence>
<dbReference type="PANTHER" id="PTHR12506">
    <property type="entry name" value="PROTEIN PHOSPHATASE RELATED"/>
    <property type="match status" value="1"/>
</dbReference>
<name>A0A5N6MW83_9ASTR</name>
<evidence type="ECO:0000256" key="4">
    <source>
        <dbReference type="ARBA" id="ARBA00023125"/>
    </source>
</evidence>
<evidence type="ECO:0000256" key="1">
    <source>
        <dbReference type="ARBA" id="ARBA00022723"/>
    </source>
</evidence>
<feature type="zinc finger region" description="C3H1-type" evidence="5">
    <location>
        <begin position="40"/>
        <end position="68"/>
    </location>
</feature>
<feature type="compositionally biased region" description="Low complexity" evidence="6">
    <location>
        <begin position="392"/>
        <end position="406"/>
    </location>
</feature>
<dbReference type="PANTHER" id="PTHR12506:SF41">
    <property type="entry name" value="ZINC FINGER CCCH DOMAIN-CONTAINING PROTEIN 58"/>
    <property type="match status" value="1"/>
</dbReference>
<proteinExistence type="predicted"/>